<keyword evidence="2" id="KW-1185">Reference proteome</keyword>
<evidence type="ECO:0000313" key="2">
    <source>
        <dbReference type="Proteomes" id="UP000805193"/>
    </source>
</evidence>
<reference evidence="1 2" key="1">
    <citation type="journal article" date="2020" name="Cell">
        <title>Large-Scale Comparative Analyses of Tick Genomes Elucidate Their Genetic Diversity and Vector Capacities.</title>
        <authorList>
            <consortium name="Tick Genome and Microbiome Consortium (TIGMIC)"/>
            <person name="Jia N."/>
            <person name="Wang J."/>
            <person name="Shi W."/>
            <person name="Du L."/>
            <person name="Sun Y."/>
            <person name="Zhan W."/>
            <person name="Jiang J.F."/>
            <person name="Wang Q."/>
            <person name="Zhang B."/>
            <person name="Ji P."/>
            <person name="Bell-Sakyi L."/>
            <person name="Cui X.M."/>
            <person name="Yuan T.T."/>
            <person name="Jiang B.G."/>
            <person name="Yang W.F."/>
            <person name="Lam T.T."/>
            <person name="Chang Q.C."/>
            <person name="Ding S.J."/>
            <person name="Wang X.J."/>
            <person name="Zhu J.G."/>
            <person name="Ruan X.D."/>
            <person name="Zhao L."/>
            <person name="Wei J.T."/>
            <person name="Ye R.Z."/>
            <person name="Que T.C."/>
            <person name="Du C.H."/>
            <person name="Zhou Y.H."/>
            <person name="Cheng J.X."/>
            <person name="Dai P.F."/>
            <person name="Guo W.B."/>
            <person name="Han X.H."/>
            <person name="Huang E.J."/>
            <person name="Li L.F."/>
            <person name="Wei W."/>
            <person name="Gao Y.C."/>
            <person name="Liu J.Z."/>
            <person name="Shao H.Z."/>
            <person name="Wang X."/>
            <person name="Wang C.C."/>
            <person name="Yang T.C."/>
            <person name="Huo Q.B."/>
            <person name="Li W."/>
            <person name="Chen H.Y."/>
            <person name="Chen S.E."/>
            <person name="Zhou L.G."/>
            <person name="Ni X.B."/>
            <person name="Tian J.H."/>
            <person name="Sheng Y."/>
            <person name="Liu T."/>
            <person name="Pan Y.S."/>
            <person name="Xia L.Y."/>
            <person name="Li J."/>
            <person name="Zhao F."/>
            <person name="Cao W.C."/>
        </authorList>
    </citation>
    <scope>NUCLEOTIDE SEQUENCE [LARGE SCALE GENOMIC DNA]</scope>
    <source>
        <strain evidence="1">Iper-2018</strain>
    </source>
</reference>
<organism evidence="1 2">
    <name type="scientific">Ixodes persulcatus</name>
    <name type="common">Taiga tick</name>
    <dbReference type="NCBI Taxonomy" id="34615"/>
    <lineage>
        <taxon>Eukaryota</taxon>
        <taxon>Metazoa</taxon>
        <taxon>Ecdysozoa</taxon>
        <taxon>Arthropoda</taxon>
        <taxon>Chelicerata</taxon>
        <taxon>Arachnida</taxon>
        <taxon>Acari</taxon>
        <taxon>Parasitiformes</taxon>
        <taxon>Ixodida</taxon>
        <taxon>Ixodoidea</taxon>
        <taxon>Ixodidae</taxon>
        <taxon>Ixodinae</taxon>
        <taxon>Ixodes</taxon>
    </lineage>
</organism>
<evidence type="ECO:0000313" key="1">
    <source>
        <dbReference type="EMBL" id="KAG0423408.1"/>
    </source>
</evidence>
<proteinExistence type="predicted"/>
<accession>A0AC60PRH1</accession>
<sequence length="191" mass="21945">MITLSKKLKQSAENNNTDAVPNLVQPEGVAALRRASVRDKLLVREVQEMEANLPGTCTLKFDDPDVLHRFELIITPEEGYWQGGRFVFLVQVPEEYNMVPPQVKCTTRLWHPNINEEGNVCLSLLRESSIDGMGWAPTRTLKEIVWGLNALFTDLLNFDDPLDNEAAEHYQRDREGFRAKVREYVLNYAKR</sequence>
<comment type="caution">
    <text evidence="1">The sequence shown here is derived from an EMBL/GenBank/DDBJ whole genome shotgun (WGS) entry which is preliminary data.</text>
</comment>
<gene>
    <name evidence="1" type="ORF">HPB47_000816</name>
</gene>
<name>A0AC60PRH1_IXOPE</name>
<protein>
    <submittedName>
        <fullName evidence="1">Uncharacterized protein</fullName>
    </submittedName>
</protein>
<dbReference type="EMBL" id="JABSTQ010010104">
    <property type="protein sequence ID" value="KAG0423408.1"/>
    <property type="molecule type" value="Genomic_DNA"/>
</dbReference>
<dbReference type="Proteomes" id="UP000805193">
    <property type="component" value="Unassembled WGS sequence"/>
</dbReference>